<dbReference type="Proteomes" id="UP001236500">
    <property type="component" value="Chromosome"/>
</dbReference>
<name>A0ABY8ND44_9GAMM</name>
<gene>
    <name evidence="1" type="ORF">PVT68_00760</name>
</gene>
<reference evidence="1 2" key="1">
    <citation type="submission" date="2023-02" db="EMBL/GenBank/DDBJ databases">
        <title>Description and genomic characterization of Microbulbifer bruguierae sp. nov., isolated from the sediment of mangrove plant Bruguiera sexangula.</title>
        <authorList>
            <person name="Long M."/>
        </authorList>
    </citation>
    <scope>NUCLEOTIDE SEQUENCE [LARGE SCALE GENOMIC DNA]</scope>
    <source>
        <strain evidence="1 2">H12</strain>
    </source>
</reference>
<protein>
    <submittedName>
        <fullName evidence="1">Uncharacterized protein</fullName>
    </submittedName>
</protein>
<sequence>MNCIFGSSDDALIASGRYEYFLDRELQPIEERWRLYRRQRKLWLDSERYVSSISLRLSARAELVQGEITRCLVSWVDSGLRVSSAIFTRESDSSARYFHRPAGQPARSYIRSERVFFPLLRVYTGLALGGILSRGADTGSGHSARVLIPWIKDPAQKGKLLEPSTATRTAIPRQCSFPVFPDHASNIPLGASLDCYQYSGEQYGDDTRFWVADGLLHAYRWNQAGRDWMIRLTDMQGQWPGRFSSSLL</sequence>
<organism evidence="1 2">
    <name type="scientific">Microbulbifer bruguierae</name>
    <dbReference type="NCBI Taxonomy" id="3029061"/>
    <lineage>
        <taxon>Bacteria</taxon>
        <taxon>Pseudomonadati</taxon>
        <taxon>Pseudomonadota</taxon>
        <taxon>Gammaproteobacteria</taxon>
        <taxon>Cellvibrionales</taxon>
        <taxon>Microbulbiferaceae</taxon>
        <taxon>Microbulbifer</taxon>
    </lineage>
</organism>
<dbReference type="EMBL" id="CP118605">
    <property type="protein sequence ID" value="WGL16846.1"/>
    <property type="molecule type" value="Genomic_DNA"/>
</dbReference>
<evidence type="ECO:0000313" key="1">
    <source>
        <dbReference type="EMBL" id="WGL16846.1"/>
    </source>
</evidence>
<evidence type="ECO:0000313" key="2">
    <source>
        <dbReference type="Proteomes" id="UP001236500"/>
    </source>
</evidence>
<keyword evidence="2" id="KW-1185">Reference proteome</keyword>
<accession>A0ABY8ND44</accession>
<dbReference type="RefSeq" id="WP_280320666.1">
    <property type="nucleotide sequence ID" value="NZ_CP118605.1"/>
</dbReference>
<proteinExistence type="predicted"/>